<sequence length="255" mass="28865">MTHDPHPISSQQLQSLRSILLEEKQWLEKERESNSHFGLSDSLRDQTGELSTNDNHPADLGSEMFERSKDIALNVNLESHFTQVAEALERIDNGQYGICQSCGAPISFERLEAVPTTLYCKKHVPDAPDMEYRPVEEDILAPPFGRTSLDELDKETEFDGEDAWQIVESWGSSNSPAMADNPNISNNYNDMEIEADEQVGYVEAFESFLATDIYGQHVTLIRNRAYNEYIHNNEGEGLLELDPQDGEDDTYTDLT</sequence>
<dbReference type="EMBL" id="JAOQIO010000095">
    <property type="protein sequence ID" value="MCU6795732.1"/>
    <property type="molecule type" value="Genomic_DNA"/>
</dbReference>
<evidence type="ECO:0000313" key="7">
    <source>
        <dbReference type="EMBL" id="MCU6795732.1"/>
    </source>
</evidence>
<dbReference type="PROSITE" id="PS51128">
    <property type="entry name" value="ZF_DKSA_2"/>
    <property type="match status" value="1"/>
</dbReference>
<dbReference type="PANTHER" id="PTHR33823">
    <property type="entry name" value="RNA POLYMERASE-BINDING TRANSCRIPTION FACTOR DKSA-RELATED"/>
    <property type="match status" value="1"/>
</dbReference>
<name>A0ABT2UPE2_9BACL</name>
<dbReference type="Gene3D" id="1.20.120.910">
    <property type="entry name" value="DksA, coiled-coil domain"/>
    <property type="match status" value="1"/>
</dbReference>
<proteinExistence type="predicted"/>
<dbReference type="NCBIfam" id="TIGR02890">
    <property type="entry name" value="bacill_yteA"/>
    <property type="match status" value="1"/>
</dbReference>
<keyword evidence="8" id="KW-1185">Reference proteome</keyword>
<dbReference type="PANTHER" id="PTHR33823:SF4">
    <property type="entry name" value="GENERAL STRESS PROTEIN 16O"/>
    <property type="match status" value="1"/>
</dbReference>
<dbReference type="Proteomes" id="UP001652445">
    <property type="component" value="Unassembled WGS sequence"/>
</dbReference>
<keyword evidence="3" id="KW-0862">Zinc</keyword>
<evidence type="ECO:0000313" key="8">
    <source>
        <dbReference type="Proteomes" id="UP001652445"/>
    </source>
</evidence>
<dbReference type="RefSeq" id="WP_262686684.1">
    <property type="nucleotide sequence ID" value="NZ_JAOQIO010000095.1"/>
</dbReference>
<gene>
    <name evidence="7" type="ORF">OB236_26810</name>
</gene>
<feature type="domain" description="Zinc finger DksA/TraR C4-type" evidence="6">
    <location>
        <begin position="94"/>
        <end position="121"/>
    </location>
</feature>
<reference evidence="7 8" key="1">
    <citation type="submission" date="2022-09" db="EMBL/GenBank/DDBJ databases">
        <authorList>
            <person name="Han X.L."/>
            <person name="Wang Q."/>
            <person name="Lu T."/>
        </authorList>
    </citation>
    <scope>NUCLEOTIDE SEQUENCE [LARGE SCALE GENOMIC DNA]</scope>
    <source>
        <strain evidence="7 8">WQ 127069</strain>
    </source>
</reference>
<comment type="caution">
    <text evidence="7">The sequence shown here is derived from an EMBL/GenBank/DDBJ whole genome shotgun (WGS) entry which is preliminary data.</text>
</comment>
<organism evidence="7 8">
    <name type="scientific">Paenibacillus baimaensis</name>
    <dbReference type="NCBI Taxonomy" id="2982185"/>
    <lineage>
        <taxon>Bacteria</taxon>
        <taxon>Bacillati</taxon>
        <taxon>Bacillota</taxon>
        <taxon>Bacilli</taxon>
        <taxon>Bacillales</taxon>
        <taxon>Paenibacillaceae</taxon>
        <taxon>Paenibacillus</taxon>
    </lineage>
</organism>
<evidence type="ECO:0000256" key="1">
    <source>
        <dbReference type="ARBA" id="ARBA00022723"/>
    </source>
</evidence>
<protein>
    <submittedName>
        <fullName evidence="7">TraR/DksA C4-type zinc finger protein</fullName>
    </submittedName>
</protein>
<evidence type="ECO:0000256" key="3">
    <source>
        <dbReference type="ARBA" id="ARBA00022833"/>
    </source>
</evidence>
<dbReference type="Pfam" id="PF01258">
    <property type="entry name" value="zf-dskA_traR"/>
    <property type="match status" value="1"/>
</dbReference>
<dbReference type="InterPro" id="IPR014240">
    <property type="entry name" value="YteA"/>
</dbReference>
<keyword evidence="2" id="KW-0863">Zinc-finger</keyword>
<dbReference type="InterPro" id="IPR037187">
    <property type="entry name" value="DnaK_N"/>
</dbReference>
<accession>A0ABT2UPE2</accession>
<feature type="region of interest" description="Disordered" evidence="5">
    <location>
        <begin position="31"/>
        <end position="61"/>
    </location>
</feature>
<evidence type="ECO:0000256" key="5">
    <source>
        <dbReference type="SAM" id="MobiDB-lite"/>
    </source>
</evidence>
<evidence type="ECO:0000256" key="2">
    <source>
        <dbReference type="ARBA" id="ARBA00022771"/>
    </source>
</evidence>
<comment type="caution">
    <text evidence="4">Lacks conserved residue(s) required for the propagation of feature annotation.</text>
</comment>
<dbReference type="SUPFAM" id="SSF57716">
    <property type="entry name" value="Glucocorticoid receptor-like (DNA-binding domain)"/>
    <property type="match status" value="1"/>
</dbReference>
<dbReference type="SUPFAM" id="SSF109635">
    <property type="entry name" value="DnaK suppressor protein DksA, alpha-hairpin domain"/>
    <property type="match status" value="1"/>
</dbReference>
<evidence type="ECO:0000259" key="6">
    <source>
        <dbReference type="Pfam" id="PF01258"/>
    </source>
</evidence>
<evidence type="ECO:0000256" key="4">
    <source>
        <dbReference type="PROSITE-ProRule" id="PRU00510"/>
    </source>
</evidence>
<dbReference type="InterPro" id="IPR000962">
    <property type="entry name" value="Znf_DskA_TraR"/>
</dbReference>
<keyword evidence="1" id="KW-0479">Metal-binding</keyword>